<feature type="compositionally biased region" description="Basic and acidic residues" evidence="1">
    <location>
        <begin position="81"/>
        <end position="107"/>
    </location>
</feature>
<dbReference type="RefSeq" id="WP_149352997.1">
    <property type="nucleotide sequence ID" value="NZ_VTRV01000087.1"/>
</dbReference>
<dbReference type="EMBL" id="VTRV01000087">
    <property type="protein sequence ID" value="TZF89250.1"/>
    <property type="molecule type" value="Genomic_DNA"/>
</dbReference>
<evidence type="ECO:0000313" key="3">
    <source>
        <dbReference type="EMBL" id="TZF89250.1"/>
    </source>
</evidence>
<dbReference type="Proteomes" id="UP000323164">
    <property type="component" value="Unassembled WGS sequence"/>
</dbReference>
<dbReference type="AlphaFoldDB" id="A0A5D8Z3Q4"/>
<feature type="region of interest" description="Disordered" evidence="1">
    <location>
        <begin position="81"/>
        <end position="137"/>
    </location>
</feature>
<gene>
    <name evidence="3" type="ORF">FW784_08905</name>
</gene>
<protein>
    <submittedName>
        <fullName evidence="3">Uncharacterized protein</fullName>
    </submittedName>
</protein>
<organism evidence="3 4">
    <name type="scientific">Cognatilysobacter lacus</name>
    <dbReference type="NCBI Taxonomy" id="1643323"/>
    <lineage>
        <taxon>Bacteria</taxon>
        <taxon>Pseudomonadati</taxon>
        <taxon>Pseudomonadota</taxon>
        <taxon>Gammaproteobacteria</taxon>
        <taxon>Lysobacterales</taxon>
        <taxon>Lysobacteraceae</taxon>
        <taxon>Cognatilysobacter</taxon>
    </lineage>
</organism>
<evidence type="ECO:0000256" key="1">
    <source>
        <dbReference type="SAM" id="MobiDB-lite"/>
    </source>
</evidence>
<keyword evidence="2" id="KW-1133">Transmembrane helix</keyword>
<evidence type="ECO:0000256" key="2">
    <source>
        <dbReference type="SAM" id="Phobius"/>
    </source>
</evidence>
<evidence type="ECO:0000313" key="4">
    <source>
        <dbReference type="Proteomes" id="UP000323164"/>
    </source>
</evidence>
<comment type="caution">
    <text evidence="3">The sequence shown here is derived from an EMBL/GenBank/DDBJ whole genome shotgun (WGS) entry which is preliminary data.</text>
</comment>
<accession>A0A5D8Z3Q4</accession>
<name>A0A5D8Z3Q4_9GAMM</name>
<keyword evidence="2" id="KW-0812">Transmembrane</keyword>
<keyword evidence="4" id="KW-1185">Reference proteome</keyword>
<reference evidence="3 4" key="1">
    <citation type="submission" date="2019-08" db="EMBL/GenBank/DDBJ databases">
        <title>Draft genome sequence of Lysobacter sp. UKS-15.</title>
        <authorList>
            <person name="Im W.-T."/>
        </authorList>
    </citation>
    <scope>NUCLEOTIDE SEQUENCE [LARGE SCALE GENOMIC DNA]</scope>
    <source>
        <strain evidence="3 4">UKS-15</strain>
    </source>
</reference>
<keyword evidence="2" id="KW-0472">Membrane</keyword>
<sequence>MSKLDLLPERALDLASHAGDRLRDFAPRATDWLDAGAKLGALKGATRVGMKVVRRNPIVFTAALAGAGLLWYAARRRAARAESGRGEALEGSARRIEVRDGDKEGRRTRTKRATAGTKRASTRSRRTAATTEPRTEH</sequence>
<proteinExistence type="predicted"/>
<dbReference type="OrthoDB" id="6057745at2"/>
<feature type="transmembrane region" description="Helical" evidence="2">
    <location>
        <begin position="57"/>
        <end position="74"/>
    </location>
</feature>